<dbReference type="AlphaFoldDB" id="A0A453P952"/>
<dbReference type="EnsemblPlants" id="AET6Gv20655700.4">
    <property type="protein sequence ID" value="AET6Gv20655700.4"/>
    <property type="gene ID" value="AET6Gv20655700"/>
</dbReference>
<keyword evidence="2" id="KW-1185">Reference proteome</keyword>
<accession>A0A453P952</accession>
<reference evidence="2" key="1">
    <citation type="journal article" date="2014" name="Science">
        <title>Ancient hybridizations among the ancestral genomes of bread wheat.</title>
        <authorList>
            <consortium name="International Wheat Genome Sequencing Consortium,"/>
            <person name="Marcussen T."/>
            <person name="Sandve S.R."/>
            <person name="Heier L."/>
            <person name="Spannagl M."/>
            <person name="Pfeifer M."/>
            <person name="Jakobsen K.S."/>
            <person name="Wulff B.B."/>
            <person name="Steuernagel B."/>
            <person name="Mayer K.F."/>
            <person name="Olsen O.A."/>
        </authorList>
    </citation>
    <scope>NUCLEOTIDE SEQUENCE [LARGE SCALE GENOMIC DNA]</scope>
    <source>
        <strain evidence="2">cv. AL8/78</strain>
    </source>
</reference>
<reference evidence="2" key="2">
    <citation type="journal article" date="2017" name="Nat. Plants">
        <title>The Aegilops tauschii genome reveals multiple impacts of transposons.</title>
        <authorList>
            <person name="Zhao G."/>
            <person name="Zou C."/>
            <person name="Li K."/>
            <person name="Wang K."/>
            <person name="Li T."/>
            <person name="Gao L."/>
            <person name="Zhang X."/>
            <person name="Wang H."/>
            <person name="Yang Z."/>
            <person name="Liu X."/>
            <person name="Jiang W."/>
            <person name="Mao L."/>
            <person name="Kong X."/>
            <person name="Jiao Y."/>
            <person name="Jia J."/>
        </authorList>
    </citation>
    <scope>NUCLEOTIDE SEQUENCE [LARGE SCALE GENOMIC DNA]</scope>
    <source>
        <strain evidence="2">cv. AL8/78</strain>
    </source>
</reference>
<name>A0A453P952_AEGTS</name>
<reference evidence="1" key="4">
    <citation type="submission" date="2019-03" db="UniProtKB">
        <authorList>
            <consortium name="EnsemblPlants"/>
        </authorList>
    </citation>
    <scope>IDENTIFICATION</scope>
</reference>
<dbReference type="Gramene" id="AET6Gv20655700.4">
    <property type="protein sequence ID" value="AET6Gv20655700.4"/>
    <property type="gene ID" value="AET6Gv20655700"/>
</dbReference>
<reference evidence="1" key="5">
    <citation type="journal article" date="2021" name="G3 (Bethesda)">
        <title>Aegilops tauschii genome assembly Aet v5.0 features greater sequence contiguity and improved annotation.</title>
        <authorList>
            <person name="Wang L."/>
            <person name="Zhu T."/>
            <person name="Rodriguez J.C."/>
            <person name="Deal K.R."/>
            <person name="Dubcovsky J."/>
            <person name="McGuire P.E."/>
            <person name="Lux T."/>
            <person name="Spannagl M."/>
            <person name="Mayer K.F.X."/>
            <person name="Baldrich P."/>
            <person name="Meyers B.C."/>
            <person name="Huo N."/>
            <person name="Gu Y.Q."/>
            <person name="Zhou H."/>
            <person name="Devos K.M."/>
            <person name="Bennetzen J.L."/>
            <person name="Unver T."/>
            <person name="Budak H."/>
            <person name="Gulick P.J."/>
            <person name="Galiba G."/>
            <person name="Kalapos B."/>
            <person name="Nelson D.R."/>
            <person name="Li P."/>
            <person name="You F.M."/>
            <person name="Luo M.C."/>
            <person name="Dvorak J."/>
        </authorList>
    </citation>
    <scope>NUCLEOTIDE SEQUENCE [LARGE SCALE GENOMIC DNA]</scope>
    <source>
        <strain evidence="1">cv. AL8/78</strain>
    </source>
</reference>
<evidence type="ECO:0000313" key="1">
    <source>
        <dbReference type="EnsemblPlants" id="AET6Gv20655700.4"/>
    </source>
</evidence>
<organism evidence="1 2">
    <name type="scientific">Aegilops tauschii subsp. strangulata</name>
    <name type="common">Goatgrass</name>
    <dbReference type="NCBI Taxonomy" id="200361"/>
    <lineage>
        <taxon>Eukaryota</taxon>
        <taxon>Viridiplantae</taxon>
        <taxon>Streptophyta</taxon>
        <taxon>Embryophyta</taxon>
        <taxon>Tracheophyta</taxon>
        <taxon>Spermatophyta</taxon>
        <taxon>Magnoliopsida</taxon>
        <taxon>Liliopsida</taxon>
        <taxon>Poales</taxon>
        <taxon>Poaceae</taxon>
        <taxon>BOP clade</taxon>
        <taxon>Pooideae</taxon>
        <taxon>Triticodae</taxon>
        <taxon>Triticeae</taxon>
        <taxon>Triticinae</taxon>
        <taxon>Aegilops</taxon>
    </lineage>
</organism>
<dbReference type="Proteomes" id="UP000015105">
    <property type="component" value="Chromosome 6D"/>
</dbReference>
<reference evidence="1" key="3">
    <citation type="journal article" date="2017" name="Nature">
        <title>Genome sequence of the progenitor of the wheat D genome Aegilops tauschii.</title>
        <authorList>
            <person name="Luo M.C."/>
            <person name="Gu Y.Q."/>
            <person name="Puiu D."/>
            <person name="Wang H."/>
            <person name="Twardziok S.O."/>
            <person name="Deal K.R."/>
            <person name="Huo N."/>
            <person name="Zhu T."/>
            <person name="Wang L."/>
            <person name="Wang Y."/>
            <person name="McGuire P.E."/>
            <person name="Liu S."/>
            <person name="Long H."/>
            <person name="Ramasamy R.K."/>
            <person name="Rodriguez J.C."/>
            <person name="Van S.L."/>
            <person name="Yuan L."/>
            <person name="Wang Z."/>
            <person name="Xia Z."/>
            <person name="Xiao L."/>
            <person name="Anderson O.D."/>
            <person name="Ouyang S."/>
            <person name="Liang Y."/>
            <person name="Zimin A.V."/>
            <person name="Pertea G."/>
            <person name="Qi P."/>
            <person name="Bennetzen J.L."/>
            <person name="Dai X."/>
            <person name="Dawson M.W."/>
            <person name="Muller H.G."/>
            <person name="Kugler K."/>
            <person name="Rivarola-Duarte L."/>
            <person name="Spannagl M."/>
            <person name="Mayer K.F.X."/>
            <person name="Lu F.H."/>
            <person name="Bevan M.W."/>
            <person name="Leroy P."/>
            <person name="Li P."/>
            <person name="You F.M."/>
            <person name="Sun Q."/>
            <person name="Liu Z."/>
            <person name="Lyons E."/>
            <person name="Wicker T."/>
            <person name="Salzberg S.L."/>
            <person name="Devos K.M."/>
            <person name="Dvorak J."/>
        </authorList>
    </citation>
    <scope>NUCLEOTIDE SEQUENCE [LARGE SCALE GENOMIC DNA]</scope>
    <source>
        <strain evidence="1">cv. AL8/78</strain>
    </source>
</reference>
<proteinExistence type="predicted"/>
<protein>
    <submittedName>
        <fullName evidence="1">Uncharacterized protein</fullName>
    </submittedName>
</protein>
<evidence type="ECO:0000313" key="2">
    <source>
        <dbReference type="Proteomes" id="UP000015105"/>
    </source>
</evidence>
<sequence length="86" mass="9804">MCMLTETIYTEKFKYYCPTGSCLHKMYHYFLLSHKSVCFSSFSISFCPRVCNNVADALATHGSKMVHMSQVVWPGPAPNFIRDLIA</sequence>